<keyword evidence="2" id="KW-1185">Reference proteome</keyword>
<evidence type="ECO:0000313" key="2">
    <source>
        <dbReference type="Proteomes" id="UP000825123"/>
    </source>
</evidence>
<name>A0A8D5U6D3_9CREN</name>
<dbReference type="KEGG" id="csty:KN1_09630"/>
<dbReference type="AlphaFoldDB" id="A0A8D5U6D3"/>
<proteinExistence type="predicted"/>
<accession>A0A8D5U6D3</accession>
<sequence length="223" mass="24703">MVLICPYCGNTNPDYALVCGRCGKQLVPSPQQSNPVTAPYPQQYTPNQLQPNSGEEVALYFIQIAGAGRYFDPVSVLLTDRRVLSSKSQLLKNVAIRSAGQAAGGIIGRMIAEYIIRRRNINKVREVLSTIPPNEIIKELRVPIQLAPQLEKPREIPYEKIKKVTIRPTKSRKNSATTGTVVNFMGSRSIELSIGIPLVDPQHAANMIYNTPLRDRVEIRGAP</sequence>
<evidence type="ECO:0008006" key="3">
    <source>
        <dbReference type="Google" id="ProtNLM"/>
    </source>
</evidence>
<gene>
    <name evidence="1" type="ORF">KN1_09630</name>
</gene>
<protein>
    <recommendedName>
        <fullName evidence="3">Zinc-ribbon domain-containing protein</fullName>
    </recommendedName>
</protein>
<evidence type="ECO:0000313" key="1">
    <source>
        <dbReference type="EMBL" id="BCU69666.1"/>
    </source>
</evidence>
<organism evidence="1 2">
    <name type="scientific">Stygiolobus caldivivus</name>
    <dbReference type="NCBI Taxonomy" id="2824673"/>
    <lineage>
        <taxon>Archaea</taxon>
        <taxon>Thermoproteota</taxon>
        <taxon>Thermoprotei</taxon>
        <taxon>Sulfolobales</taxon>
        <taxon>Sulfolobaceae</taxon>
        <taxon>Stygiolobus</taxon>
    </lineage>
</organism>
<reference evidence="1 2" key="1">
    <citation type="submission" date="2021-04" db="EMBL/GenBank/DDBJ databases">
        <title>Complete genome sequence of Stygiolobus sp. KN-1.</title>
        <authorList>
            <person name="Nakamura K."/>
            <person name="Sakai H."/>
            <person name="Kurosawa N."/>
        </authorList>
    </citation>
    <scope>NUCLEOTIDE SEQUENCE [LARGE SCALE GENOMIC DNA]</scope>
    <source>
        <strain evidence="1 2">KN-1</strain>
    </source>
</reference>
<dbReference type="EMBL" id="AP024597">
    <property type="protein sequence ID" value="BCU69666.1"/>
    <property type="molecule type" value="Genomic_DNA"/>
</dbReference>
<dbReference type="Proteomes" id="UP000825123">
    <property type="component" value="Chromosome"/>
</dbReference>
<dbReference type="RefSeq" id="WP_221289660.1">
    <property type="nucleotide sequence ID" value="NZ_AP024597.1"/>
</dbReference>
<dbReference type="GeneID" id="66162711"/>